<gene>
    <name evidence="7" type="ORF">NPE20_02660</name>
</gene>
<evidence type="ECO:0000256" key="3">
    <source>
        <dbReference type="ARBA" id="ARBA00022989"/>
    </source>
</evidence>
<keyword evidence="8" id="KW-1185">Reference proteome</keyword>
<protein>
    <submittedName>
        <fullName evidence="7">MFS transporter</fullName>
    </submittedName>
</protein>
<keyword evidence="4 5" id="KW-0472">Membrane</keyword>
<comment type="caution">
    <text evidence="7">The sequence shown here is derived from an EMBL/GenBank/DDBJ whole genome shotgun (WGS) entry which is preliminary data.</text>
</comment>
<dbReference type="InterPro" id="IPR011701">
    <property type="entry name" value="MFS"/>
</dbReference>
<dbReference type="EMBL" id="JANHOH010000001">
    <property type="protein sequence ID" value="MCQ6956837.1"/>
    <property type="molecule type" value="Genomic_DNA"/>
</dbReference>
<dbReference type="Pfam" id="PF07690">
    <property type="entry name" value="MFS_1"/>
    <property type="match status" value="1"/>
</dbReference>
<evidence type="ECO:0000256" key="2">
    <source>
        <dbReference type="ARBA" id="ARBA00022692"/>
    </source>
</evidence>
<evidence type="ECO:0000256" key="4">
    <source>
        <dbReference type="ARBA" id="ARBA00023136"/>
    </source>
</evidence>
<keyword evidence="2 5" id="KW-0812">Transmembrane</keyword>
<feature type="transmembrane region" description="Helical" evidence="5">
    <location>
        <begin position="378"/>
        <end position="396"/>
    </location>
</feature>
<evidence type="ECO:0000313" key="8">
    <source>
        <dbReference type="Proteomes" id="UP001204376"/>
    </source>
</evidence>
<keyword evidence="3 5" id="KW-1133">Transmembrane helix</keyword>
<reference evidence="7 8" key="1">
    <citation type="submission" date="2022-07" db="EMBL/GenBank/DDBJ databases">
        <title>Mucilaginibacter sp. JC4.</title>
        <authorList>
            <person name="Le V."/>
            <person name="Ko S.-R."/>
            <person name="Ahn C.-Y."/>
            <person name="Oh H.-M."/>
        </authorList>
    </citation>
    <scope>NUCLEOTIDE SEQUENCE [LARGE SCALE GENOMIC DNA]</scope>
    <source>
        <strain evidence="7 8">JC4</strain>
    </source>
</reference>
<dbReference type="InterPro" id="IPR020846">
    <property type="entry name" value="MFS_dom"/>
</dbReference>
<feature type="transmembrane region" description="Helical" evidence="5">
    <location>
        <begin position="110"/>
        <end position="131"/>
    </location>
</feature>
<feature type="transmembrane region" description="Helical" evidence="5">
    <location>
        <begin position="220"/>
        <end position="240"/>
    </location>
</feature>
<dbReference type="PANTHER" id="PTHR23508">
    <property type="entry name" value="CARBOXYLIC ACID TRANSPORTER PROTEIN HOMOLOG"/>
    <property type="match status" value="1"/>
</dbReference>
<dbReference type="RefSeq" id="WP_256537051.1">
    <property type="nucleotide sequence ID" value="NZ_JANHOH010000001.1"/>
</dbReference>
<feature type="transmembrane region" description="Helical" evidence="5">
    <location>
        <begin position="57"/>
        <end position="77"/>
    </location>
</feature>
<proteinExistence type="predicted"/>
<feature type="transmembrane region" description="Helical" evidence="5">
    <location>
        <begin position="169"/>
        <end position="186"/>
    </location>
</feature>
<dbReference type="Gene3D" id="1.20.1250.20">
    <property type="entry name" value="MFS general substrate transporter like domains"/>
    <property type="match status" value="2"/>
</dbReference>
<dbReference type="PANTHER" id="PTHR23508:SF10">
    <property type="entry name" value="CARBOXYLIC ACID TRANSPORTER PROTEIN HOMOLOG"/>
    <property type="match status" value="1"/>
</dbReference>
<accession>A0ABT1SWV4</accession>
<dbReference type="SUPFAM" id="SSF103473">
    <property type="entry name" value="MFS general substrate transporter"/>
    <property type="match status" value="1"/>
</dbReference>
<evidence type="ECO:0000259" key="6">
    <source>
        <dbReference type="PROSITE" id="PS50850"/>
    </source>
</evidence>
<organism evidence="7 8">
    <name type="scientific">Mucilaginibacter aquariorum</name>
    <dbReference type="NCBI Taxonomy" id="2967225"/>
    <lineage>
        <taxon>Bacteria</taxon>
        <taxon>Pseudomonadati</taxon>
        <taxon>Bacteroidota</taxon>
        <taxon>Sphingobacteriia</taxon>
        <taxon>Sphingobacteriales</taxon>
        <taxon>Sphingobacteriaceae</taxon>
        <taxon>Mucilaginibacter</taxon>
    </lineage>
</organism>
<feature type="domain" description="Major facilitator superfamily (MFS) profile" evidence="6">
    <location>
        <begin position="16"/>
        <end position="414"/>
    </location>
</feature>
<evidence type="ECO:0000256" key="1">
    <source>
        <dbReference type="ARBA" id="ARBA00004141"/>
    </source>
</evidence>
<feature type="transmembrane region" description="Helical" evidence="5">
    <location>
        <begin position="260"/>
        <end position="279"/>
    </location>
</feature>
<feature type="transmembrane region" description="Helical" evidence="5">
    <location>
        <begin position="12"/>
        <end position="37"/>
    </location>
</feature>
<feature type="transmembrane region" description="Helical" evidence="5">
    <location>
        <begin position="143"/>
        <end position="163"/>
    </location>
</feature>
<feature type="transmembrane region" description="Helical" evidence="5">
    <location>
        <begin position="286"/>
        <end position="307"/>
    </location>
</feature>
<feature type="transmembrane region" description="Helical" evidence="5">
    <location>
        <begin position="313"/>
        <end position="333"/>
    </location>
</feature>
<evidence type="ECO:0000256" key="5">
    <source>
        <dbReference type="SAM" id="Phobius"/>
    </source>
</evidence>
<feature type="transmembrane region" description="Helical" evidence="5">
    <location>
        <begin position="84"/>
        <end position="104"/>
    </location>
</feature>
<comment type="subcellular location">
    <subcellularLocation>
        <location evidence="1">Membrane</location>
        <topology evidence="1">Multi-pass membrane protein</topology>
    </subcellularLocation>
</comment>
<dbReference type="InterPro" id="IPR036259">
    <property type="entry name" value="MFS_trans_sf"/>
</dbReference>
<dbReference type="Proteomes" id="UP001204376">
    <property type="component" value="Unassembled WGS sequence"/>
</dbReference>
<sequence length="414" mass="44696">MTDTTSAKVSRNVIFLVLVASLGYFVDIYDLLVFSIVRKASLHDIGVADADMLSKGQFIINVQMFGLLLGGLLWGIIGDKLGRIKVLFGSILLYSIANFANAYVTDVNTYAIIRFIAGVGLAGELGAGITLVTETLSKEKRGYGTMIVAVVGLFGAAAAYEAAKYGWQTAYKVGGGLGIVLLLLRVGTFESGMFKNVQNSNVSKGNFFMLFTTAERFKKYLYCILIGAPLWYVVGVLVTLSPEFGKALGSAVPLSAGEGVLYTYIGIAIGDIFAGLLAQITKSRKLTMAVFLILSVVSTFIYLGSTGITHDKFVWVCFFMGCTVGYWATFVTIAAEQFGTNIRSTVTTTVPNFVRGSLIPINIAFNAFVVHYGMVTSGYIMMVILTLISLFSLSQLKETFGKDLNYIEEEAGIS</sequence>
<evidence type="ECO:0000313" key="7">
    <source>
        <dbReference type="EMBL" id="MCQ6956837.1"/>
    </source>
</evidence>
<name>A0ABT1SWV4_9SPHI</name>
<dbReference type="PROSITE" id="PS50850">
    <property type="entry name" value="MFS"/>
    <property type="match status" value="1"/>
</dbReference>